<keyword evidence="2" id="KW-1185">Reference proteome</keyword>
<gene>
    <name evidence="1" type="primary">PLEST001098</name>
    <name evidence="1" type="ORF">PLESTB_000112400</name>
</gene>
<proteinExistence type="predicted"/>
<dbReference type="EMBL" id="BRXU01000001">
    <property type="protein sequence ID" value="GLC48571.1"/>
    <property type="molecule type" value="Genomic_DNA"/>
</dbReference>
<evidence type="ECO:0000313" key="2">
    <source>
        <dbReference type="Proteomes" id="UP001165080"/>
    </source>
</evidence>
<protein>
    <submittedName>
        <fullName evidence="1">Uncharacterized protein</fullName>
    </submittedName>
</protein>
<dbReference type="Proteomes" id="UP001165080">
    <property type="component" value="Unassembled WGS sequence"/>
</dbReference>
<reference evidence="1 2" key="1">
    <citation type="journal article" date="2023" name="Commun. Biol.">
        <title>Reorganization of the ancestral sex-determining regions during the evolution of trioecy in Pleodorina starrii.</title>
        <authorList>
            <person name="Takahashi K."/>
            <person name="Suzuki S."/>
            <person name="Kawai-Toyooka H."/>
            <person name="Yamamoto K."/>
            <person name="Hamaji T."/>
            <person name="Ootsuki R."/>
            <person name="Yamaguchi H."/>
            <person name="Kawachi M."/>
            <person name="Higashiyama T."/>
            <person name="Nozaki H."/>
        </authorList>
    </citation>
    <scope>NUCLEOTIDE SEQUENCE [LARGE SCALE GENOMIC DNA]</scope>
    <source>
        <strain evidence="1 2">NIES-4479</strain>
    </source>
</reference>
<comment type="caution">
    <text evidence="1">The sequence shown here is derived from an EMBL/GenBank/DDBJ whole genome shotgun (WGS) entry which is preliminary data.</text>
</comment>
<organism evidence="1 2">
    <name type="scientific">Pleodorina starrii</name>
    <dbReference type="NCBI Taxonomy" id="330485"/>
    <lineage>
        <taxon>Eukaryota</taxon>
        <taxon>Viridiplantae</taxon>
        <taxon>Chlorophyta</taxon>
        <taxon>core chlorophytes</taxon>
        <taxon>Chlorophyceae</taxon>
        <taxon>CS clade</taxon>
        <taxon>Chlamydomonadales</taxon>
        <taxon>Volvocaceae</taxon>
        <taxon>Pleodorina</taxon>
    </lineage>
</organism>
<accession>A0A9W6EY06</accession>
<sequence length="225" mass="25701">MDMSIWAFEKLAERRWGVIPLRYRPVPCDYKPDRVARPISKPTPAVSPPNGYVQPVRDWPEMRPDGSNTQLSLFENGYADGIKDASWKTDLQPLINSSKSGVLGSQGLCGKVYMGGALAFRGWKGMFQNRKAIEFWFYGGCAPSRIILNKPIYYEPTWIPFANTYFWAWQVYLPVINGGPIDSVINKPWDFQGCGGNSVWDLDTVEFRNDGWSDQWFCIDQVRLV</sequence>
<dbReference type="AlphaFoldDB" id="A0A9W6EY06"/>
<dbReference type="SUPFAM" id="SSF50685">
    <property type="entry name" value="Barwin-like endoglucanases"/>
    <property type="match status" value="1"/>
</dbReference>
<evidence type="ECO:0000313" key="1">
    <source>
        <dbReference type="EMBL" id="GLC48571.1"/>
    </source>
</evidence>
<dbReference type="InterPro" id="IPR036908">
    <property type="entry name" value="RlpA-like_sf"/>
</dbReference>
<name>A0A9W6EY06_9CHLO</name>